<organism evidence="2 3">
    <name type="scientific">Streptomyces seoulensis</name>
    <dbReference type="NCBI Taxonomy" id="73044"/>
    <lineage>
        <taxon>Bacteria</taxon>
        <taxon>Bacillati</taxon>
        <taxon>Actinomycetota</taxon>
        <taxon>Actinomycetes</taxon>
        <taxon>Kitasatosporales</taxon>
        <taxon>Streptomycetaceae</taxon>
        <taxon>Streptomyces</taxon>
    </lineage>
</organism>
<evidence type="ECO:0000313" key="2">
    <source>
        <dbReference type="EMBL" id="QBJ91109.1"/>
    </source>
</evidence>
<dbReference type="STRING" id="73044.GCA_000725795_01610"/>
<protein>
    <submittedName>
        <fullName evidence="2">VOC family protein</fullName>
    </submittedName>
</protein>
<dbReference type="InterPro" id="IPR029068">
    <property type="entry name" value="Glyas_Bleomycin-R_OHBP_Dase"/>
</dbReference>
<name>A0A4P6TUH1_STRSO</name>
<dbReference type="Proteomes" id="UP000292547">
    <property type="component" value="Chromosome"/>
</dbReference>
<dbReference type="PANTHER" id="PTHR36503">
    <property type="entry name" value="BLR2520 PROTEIN"/>
    <property type="match status" value="1"/>
</dbReference>
<dbReference type="OrthoDB" id="9798430at2"/>
<gene>
    <name evidence="2" type="ORF">D0Z67_12910</name>
</gene>
<dbReference type="PANTHER" id="PTHR36503:SF1">
    <property type="entry name" value="BLR2520 PROTEIN"/>
    <property type="match status" value="1"/>
</dbReference>
<dbReference type="PROSITE" id="PS51819">
    <property type="entry name" value="VOC"/>
    <property type="match status" value="1"/>
</dbReference>
<dbReference type="InterPro" id="IPR004360">
    <property type="entry name" value="Glyas_Fos-R_dOase_dom"/>
</dbReference>
<dbReference type="SUPFAM" id="SSF54593">
    <property type="entry name" value="Glyoxalase/Bleomycin resistance protein/Dihydroxybiphenyl dioxygenase"/>
    <property type="match status" value="1"/>
</dbReference>
<feature type="domain" description="VOC" evidence="1">
    <location>
        <begin position="4"/>
        <end position="125"/>
    </location>
</feature>
<dbReference type="Pfam" id="PF00903">
    <property type="entry name" value="Glyoxalase"/>
    <property type="match status" value="1"/>
</dbReference>
<dbReference type="Gene3D" id="3.10.180.10">
    <property type="entry name" value="2,3-Dihydroxybiphenyl 1,2-Dioxygenase, domain 1"/>
    <property type="match status" value="1"/>
</dbReference>
<accession>A0A4P6TUH1</accession>
<dbReference type="GeneID" id="300099825"/>
<dbReference type="EMBL" id="CP032229">
    <property type="protein sequence ID" value="QBJ91109.1"/>
    <property type="molecule type" value="Genomic_DNA"/>
</dbReference>
<dbReference type="KEGG" id="sseo:D0Z67_12910"/>
<keyword evidence="3" id="KW-1185">Reference proteome</keyword>
<dbReference type="RefSeq" id="WP_031184046.1">
    <property type="nucleotide sequence ID" value="NZ_CP032229.1"/>
</dbReference>
<dbReference type="AlphaFoldDB" id="A0A4P6TUH1"/>
<dbReference type="InterPro" id="IPR037523">
    <property type="entry name" value="VOC_core"/>
</dbReference>
<evidence type="ECO:0000313" key="3">
    <source>
        <dbReference type="Proteomes" id="UP000292547"/>
    </source>
</evidence>
<reference evidence="2 3" key="1">
    <citation type="submission" date="2018-08" db="EMBL/GenBank/DDBJ databases">
        <title>The complete genome sequence of Streptomyces seoulensis, a pioneer strain for nickel superoxide dismutase discovery.</title>
        <authorList>
            <person name="Shin J."/>
            <person name="Lee J.-S."/>
            <person name="Lee E.-J."/>
            <person name="Youn H.-D."/>
        </authorList>
    </citation>
    <scope>NUCLEOTIDE SEQUENCE [LARGE SCALE GENOMIC DNA]</scope>
    <source>
        <strain evidence="2 3">KCTC 9819</strain>
    </source>
</reference>
<evidence type="ECO:0000259" key="1">
    <source>
        <dbReference type="PROSITE" id="PS51819"/>
    </source>
</evidence>
<sequence length="145" mass="15499">MEQQLSMVTLGVEDLATSRRFYSEGLGWTPLLDLDEVVFYQVGKGVALALFPLADLAADTGAPATPGTPFTLARNLGSPAEVDAAVARAREAGANVLKEPQRAAFGGYHAYFTDPDGHRWEICHNPGWSVAEDGTVRLAAVDPEK</sequence>
<proteinExistence type="predicted"/>